<accession>A0A5D5AEW1</accession>
<evidence type="ECO:0000256" key="1">
    <source>
        <dbReference type="ARBA" id="ARBA00023015"/>
    </source>
</evidence>
<dbReference type="Pfam" id="PF04967">
    <property type="entry name" value="HTH_10"/>
    <property type="match status" value="1"/>
</dbReference>
<evidence type="ECO:0000259" key="4">
    <source>
        <dbReference type="Pfam" id="PF15915"/>
    </source>
</evidence>
<evidence type="ECO:0000313" key="6">
    <source>
        <dbReference type="Proteomes" id="UP000324104"/>
    </source>
</evidence>
<dbReference type="RefSeq" id="WP_149083153.1">
    <property type="nucleotide sequence ID" value="NZ_VTAW01000050.1"/>
</dbReference>
<dbReference type="PANTHER" id="PTHR34236">
    <property type="entry name" value="DIMETHYL SULFOXIDE REDUCTASE TRANSCRIPTIONAL ACTIVATOR"/>
    <property type="match status" value="1"/>
</dbReference>
<gene>
    <name evidence="5" type="ORF">FYC77_19450</name>
</gene>
<keyword evidence="6" id="KW-1185">Reference proteome</keyword>
<dbReference type="InterPro" id="IPR007050">
    <property type="entry name" value="HTH_bacterioopsin"/>
</dbReference>
<dbReference type="Pfam" id="PF15915">
    <property type="entry name" value="BAT"/>
    <property type="match status" value="1"/>
</dbReference>
<proteinExistence type="predicted"/>
<reference evidence="5 6" key="1">
    <citation type="submission" date="2019-08" db="EMBL/GenBank/DDBJ databases">
        <title>Archaea genome.</title>
        <authorList>
            <person name="Kajale S."/>
            <person name="Shouche Y."/>
            <person name="Deshpande N."/>
            <person name="Sharma A."/>
        </authorList>
    </citation>
    <scope>NUCLEOTIDE SEQUENCE [LARGE SCALE GENOMIC DNA]</scope>
    <source>
        <strain evidence="5 6">ESP3B_9</strain>
    </source>
</reference>
<evidence type="ECO:0000259" key="3">
    <source>
        <dbReference type="Pfam" id="PF04967"/>
    </source>
</evidence>
<sequence>MSVILEFSLPATEFQLGEALSGTPMQLEIERIVPTGDMIMPFVWATGDDHDSFAEGVRSQPNVRELFALDRIGESGLYRIEWDRPPLDLLDGIATAEGVVLEARGHDDWTFRLRFSDHDNLSTFHNYVIENDVDVHIDRTYTLTEATGVGRRFDLSEEQREALLLALREGYFETPSETSLNALADELDISRQAFSDRIRRGNEKILREVLLSSGERYE</sequence>
<organism evidence="5 6">
    <name type="scientific">Natrialba swarupiae</name>
    <dbReference type="NCBI Taxonomy" id="2448032"/>
    <lineage>
        <taxon>Archaea</taxon>
        <taxon>Methanobacteriati</taxon>
        <taxon>Methanobacteriota</taxon>
        <taxon>Stenosarchaea group</taxon>
        <taxon>Halobacteria</taxon>
        <taxon>Halobacteriales</taxon>
        <taxon>Natrialbaceae</taxon>
        <taxon>Natrialba</taxon>
    </lineage>
</organism>
<comment type="caution">
    <text evidence="5">The sequence shown here is derived from an EMBL/GenBank/DDBJ whole genome shotgun (WGS) entry which is preliminary data.</text>
</comment>
<dbReference type="EMBL" id="VTAW01000050">
    <property type="protein sequence ID" value="TYT60338.1"/>
    <property type="molecule type" value="Genomic_DNA"/>
</dbReference>
<keyword evidence="2" id="KW-0804">Transcription</keyword>
<dbReference type="Proteomes" id="UP000324104">
    <property type="component" value="Unassembled WGS sequence"/>
</dbReference>
<protein>
    <submittedName>
        <fullName evidence="5">Bacterio-opsin activator</fullName>
    </submittedName>
</protein>
<dbReference type="AlphaFoldDB" id="A0A5D5AEW1"/>
<dbReference type="InterPro" id="IPR013324">
    <property type="entry name" value="RNA_pol_sigma_r3/r4-like"/>
</dbReference>
<feature type="domain" description="Bacterioopsin transcriptional activator GAF and HTH associated" evidence="4">
    <location>
        <begin position="4"/>
        <end position="135"/>
    </location>
</feature>
<evidence type="ECO:0000313" key="5">
    <source>
        <dbReference type="EMBL" id="TYT60338.1"/>
    </source>
</evidence>
<keyword evidence="1" id="KW-0805">Transcription regulation</keyword>
<dbReference type="SUPFAM" id="SSF88659">
    <property type="entry name" value="Sigma3 and sigma4 domains of RNA polymerase sigma factors"/>
    <property type="match status" value="1"/>
</dbReference>
<name>A0A5D5AEW1_9EURY</name>
<dbReference type="PANTHER" id="PTHR34236:SF1">
    <property type="entry name" value="DIMETHYL SULFOXIDE REDUCTASE TRANSCRIPTIONAL ACTIVATOR"/>
    <property type="match status" value="1"/>
</dbReference>
<feature type="domain" description="HTH bat-type" evidence="3">
    <location>
        <begin position="155"/>
        <end position="206"/>
    </location>
</feature>
<dbReference type="InterPro" id="IPR031803">
    <property type="entry name" value="BAT_GAF/HTH-assoc"/>
</dbReference>
<evidence type="ECO:0000256" key="2">
    <source>
        <dbReference type="ARBA" id="ARBA00023163"/>
    </source>
</evidence>